<accession>A0A0C2M8L3</accession>
<sequence length="168" mass="18914">MKETFKIDTLRPWLTNPYLFRLFGCWMNLEELNAEDFILRREEAPDTSHQTAANEESGSSDPQPIPNQESPTVVPILPEKNSEKENSVPSKEISTAVPFSEKEATTNVGLHQNVTQDETPQSNPSKHALIFSLLMLASCFIAFGFVGCVQTIYVEVGRDFLKKLKILK</sequence>
<gene>
    <name evidence="3" type="ORF">RF11_02140</name>
</gene>
<evidence type="ECO:0000256" key="1">
    <source>
        <dbReference type="SAM" id="MobiDB-lite"/>
    </source>
</evidence>
<name>A0A0C2M8L3_THEKT</name>
<keyword evidence="2" id="KW-1133">Transmembrane helix</keyword>
<evidence type="ECO:0000256" key="2">
    <source>
        <dbReference type="SAM" id="Phobius"/>
    </source>
</evidence>
<comment type="caution">
    <text evidence="3">The sequence shown here is derived from an EMBL/GenBank/DDBJ whole genome shotgun (WGS) entry which is preliminary data.</text>
</comment>
<feature type="region of interest" description="Disordered" evidence="1">
    <location>
        <begin position="44"/>
        <end position="96"/>
    </location>
</feature>
<keyword evidence="2" id="KW-0472">Membrane</keyword>
<dbReference type="Proteomes" id="UP000031668">
    <property type="component" value="Unassembled WGS sequence"/>
</dbReference>
<reference evidence="3 4" key="1">
    <citation type="journal article" date="2014" name="Genome Biol. Evol.">
        <title>The genome of the myxosporean Thelohanellus kitauei shows adaptations to nutrient acquisition within its fish host.</title>
        <authorList>
            <person name="Yang Y."/>
            <person name="Xiong J."/>
            <person name="Zhou Z."/>
            <person name="Huo F."/>
            <person name="Miao W."/>
            <person name="Ran C."/>
            <person name="Liu Y."/>
            <person name="Zhang J."/>
            <person name="Feng J."/>
            <person name="Wang M."/>
            <person name="Wang M."/>
            <person name="Wang L."/>
            <person name="Yao B."/>
        </authorList>
    </citation>
    <scope>NUCLEOTIDE SEQUENCE [LARGE SCALE GENOMIC DNA]</scope>
    <source>
        <strain evidence="3">Wuqing</strain>
    </source>
</reference>
<keyword evidence="4" id="KW-1185">Reference proteome</keyword>
<organism evidence="3 4">
    <name type="scientific">Thelohanellus kitauei</name>
    <name type="common">Myxosporean</name>
    <dbReference type="NCBI Taxonomy" id="669202"/>
    <lineage>
        <taxon>Eukaryota</taxon>
        <taxon>Metazoa</taxon>
        <taxon>Cnidaria</taxon>
        <taxon>Myxozoa</taxon>
        <taxon>Myxosporea</taxon>
        <taxon>Bivalvulida</taxon>
        <taxon>Platysporina</taxon>
        <taxon>Myxobolidae</taxon>
        <taxon>Thelohanellus</taxon>
    </lineage>
</organism>
<feature type="transmembrane region" description="Helical" evidence="2">
    <location>
        <begin position="129"/>
        <end position="154"/>
    </location>
</feature>
<dbReference type="AlphaFoldDB" id="A0A0C2M8L3"/>
<feature type="compositionally biased region" description="Polar residues" evidence="1">
    <location>
        <begin position="47"/>
        <end position="71"/>
    </location>
</feature>
<dbReference type="EMBL" id="JWZT01005543">
    <property type="protein sequence ID" value="KII60629.1"/>
    <property type="molecule type" value="Genomic_DNA"/>
</dbReference>
<keyword evidence="2" id="KW-0812">Transmembrane</keyword>
<evidence type="ECO:0000313" key="4">
    <source>
        <dbReference type="Proteomes" id="UP000031668"/>
    </source>
</evidence>
<proteinExistence type="predicted"/>
<protein>
    <submittedName>
        <fullName evidence="3">Uncharacterized protein</fullName>
    </submittedName>
</protein>
<evidence type="ECO:0000313" key="3">
    <source>
        <dbReference type="EMBL" id="KII60629.1"/>
    </source>
</evidence>